<dbReference type="InterPro" id="IPR005754">
    <property type="entry name" value="Sortase"/>
</dbReference>
<organism evidence="5 6">
    <name type="scientific">Candidatus Egerieisoma faecipullorum</name>
    <dbReference type="NCBI Taxonomy" id="2840963"/>
    <lineage>
        <taxon>Bacteria</taxon>
        <taxon>Bacillati</taxon>
        <taxon>Bacillota</taxon>
        <taxon>Clostridia</taxon>
        <taxon>Eubacteriales</taxon>
        <taxon>Clostridiaceae</taxon>
        <taxon>Clostridiaceae incertae sedis</taxon>
        <taxon>Candidatus Egerieisoma</taxon>
    </lineage>
</organism>
<accession>A0A9D1LA11</accession>
<evidence type="ECO:0000313" key="6">
    <source>
        <dbReference type="Proteomes" id="UP000824089"/>
    </source>
</evidence>
<dbReference type="Proteomes" id="UP000824089">
    <property type="component" value="Unassembled WGS sequence"/>
</dbReference>
<evidence type="ECO:0000256" key="1">
    <source>
        <dbReference type="ARBA" id="ARBA00022801"/>
    </source>
</evidence>
<sequence length="307" mass="35010">MASNQHQPQRKSSPQRQGKQSNKKKNQNQTIGNKVFYIATQALLCAILFFTVGKIGEKAYAYISESQDNAKLKEDYGISFASPTPSSTAAGATARPIPSYPIPTPKRYTYPQGVTLEQVQALKEKNEDFVCWLYIPDTTISYNVMQAEDNDYYLHTTIDHKYASSGSLFLDFRNNAETLEGHTIIYGHNMQDGSMFGNLLKYYDGTDDTYLREHPYLYTYAENGVGIWQIFSVYETTTDEYYIETYFETQEAYYNFIKDLQNKSVYKTDVLLKATDDVMTLSTCYKFHSENGRLVVNAVRVGTAPLL</sequence>
<dbReference type="NCBIfam" id="TIGR03064">
    <property type="entry name" value="sortase_srtB"/>
    <property type="match status" value="1"/>
</dbReference>
<dbReference type="InterPro" id="IPR023365">
    <property type="entry name" value="Sortase_dom-sf"/>
</dbReference>
<evidence type="ECO:0000256" key="3">
    <source>
        <dbReference type="SAM" id="MobiDB-lite"/>
    </source>
</evidence>
<gene>
    <name evidence="5" type="primary">srtB</name>
    <name evidence="5" type="ORF">IAD50_00760</name>
</gene>
<protein>
    <submittedName>
        <fullName evidence="5">Class B sortase</fullName>
        <ecNumber evidence="5">3.4.22.71</ecNumber>
    </submittedName>
</protein>
<feature type="active site" description="Acyl-thioester intermediate" evidence="2">
    <location>
        <position position="284"/>
    </location>
</feature>
<dbReference type="Gene3D" id="2.40.260.10">
    <property type="entry name" value="Sortase"/>
    <property type="match status" value="1"/>
</dbReference>
<feature type="active site" description="Proton donor/acceptor" evidence="2">
    <location>
        <position position="188"/>
    </location>
</feature>
<keyword evidence="4" id="KW-0472">Membrane</keyword>
<evidence type="ECO:0000256" key="2">
    <source>
        <dbReference type="PIRSR" id="PIRSR605754-1"/>
    </source>
</evidence>
<dbReference type="SUPFAM" id="SSF63817">
    <property type="entry name" value="Sortase"/>
    <property type="match status" value="1"/>
</dbReference>
<keyword evidence="4" id="KW-1133">Transmembrane helix</keyword>
<feature type="compositionally biased region" description="Polar residues" evidence="3">
    <location>
        <begin position="1"/>
        <end position="16"/>
    </location>
</feature>
<name>A0A9D1LA11_9CLOT</name>
<proteinExistence type="predicted"/>
<dbReference type="Pfam" id="PF04203">
    <property type="entry name" value="Sortase"/>
    <property type="match status" value="1"/>
</dbReference>
<evidence type="ECO:0000313" key="5">
    <source>
        <dbReference type="EMBL" id="HIU28807.1"/>
    </source>
</evidence>
<comment type="caution">
    <text evidence="5">The sequence shown here is derived from an EMBL/GenBank/DDBJ whole genome shotgun (WGS) entry which is preliminary data.</text>
</comment>
<keyword evidence="4" id="KW-0812">Transmembrane</keyword>
<dbReference type="InterPro" id="IPR009835">
    <property type="entry name" value="SrtB"/>
</dbReference>
<feature type="region of interest" description="Disordered" evidence="3">
    <location>
        <begin position="1"/>
        <end position="27"/>
    </location>
</feature>
<keyword evidence="1 5" id="KW-0378">Hydrolase</keyword>
<dbReference type="CDD" id="cd05826">
    <property type="entry name" value="Sortase_B"/>
    <property type="match status" value="1"/>
</dbReference>
<reference evidence="5" key="1">
    <citation type="submission" date="2020-10" db="EMBL/GenBank/DDBJ databases">
        <authorList>
            <person name="Gilroy R."/>
        </authorList>
    </citation>
    <scope>NUCLEOTIDE SEQUENCE</scope>
    <source>
        <strain evidence="5">CHK195-4489</strain>
    </source>
</reference>
<dbReference type="AlphaFoldDB" id="A0A9D1LA11"/>
<dbReference type="EC" id="3.4.22.71" evidence="5"/>
<feature type="transmembrane region" description="Helical" evidence="4">
    <location>
        <begin position="35"/>
        <end position="53"/>
    </location>
</feature>
<dbReference type="EMBL" id="DVMM01000014">
    <property type="protein sequence ID" value="HIU28807.1"/>
    <property type="molecule type" value="Genomic_DNA"/>
</dbReference>
<reference evidence="5" key="2">
    <citation type="journal article" date="2021" name="PeerJ">
        <title>Extensive microbial diversity within the chicken gut microbiome revealed by metagenomics and culture.</title>
        <authorList>
            <person name="Gilroy R."/>
            <person name="Ravi A."/>
            <person name="Getino M."/>
            <person name="Pursley I."/>
            <person name="Horton D.L."/>
            <person name="Alikhan N.F."/>
            <person name="Baker D."/>
            <person name="Gharbi K."/>
            <person name="Hall N."/>
            <person name="Watson M."/>
            <person name="Adriaenssens E.M."/>
            <person name="Foster-Nyarko E."/>
            <person name="Jarju S."/>
            <person name="Secka A."/>
            <person name="Antonio M."/>
            <person name="Oren A."/>
            <person name="Chaudhuri R.R."/>
            <person name="La Ragione R."/>
            <person name="Hildebrand F."/>
            <person name="Pallen M.J."/>
        </authorList>
    </citation>
    <scope>NUCLEOTIDE SEQUENCE</scope>
    <source>
        <strain evidence="5">CHK195-4489</strain>
    </source>
</reference>
<evidence type="ECO:0000256" key="4">
    <source>
        <dbReference type="SAM" id="Phobius"/>
    </source>
</evidence>
<dbReference type="GO" id="GO:0016787">
    <property type="term" value="F:hydrolase activity"/>
    <property type="evidence" value="ECO:0007669"/>
    <property type="project" value="UniProtKB-KW"/>
</dbReference>